<keyword evidence="2" id="KW-0012">Acyltransferase</keyword>
<dbReference type="PROSITE" id="PS51186">
    <property type="entry name" value="GNAT"/>
    <property type="match status" value="1"/>
</dbReference>
<dbReference type="InterPro" id="IPR000182">
    <property type="entry name" value="GNAT_dom"/>
</dbReference>
<comment type="caution">
    <text evidence="2">The sequence shown here is derived from an EMBL/GenBank/DDBJ whole genome shotgun (WGS) entry which is preliminary data.</text>
</comment>
<feature type="domain" description="N-acetyltransferase" evidence="1">
    <location>
        <begin position="117"/>
        <end position="259"/>
    </location>
</feature>
<name>A0ABV5Y8C2_9ACTN</name>
<evidence type="ECO:0000313" key="2">
    <source>
        <dbReference type="EMBL" id="MFB9831280.1"/>
    </source>
</evidence>
<reference evidence="2 3" key="1">
    <citation type="submission" date="2024-09" db="EMBL/GenBank/DDBJ databases">
        <authorList>
            <person name="Sun Q."/>
            <person name="Mori K."/>
        </authorList>
    </citation>
    <scope>NUCLEOTIDE SEQUENCE [LARGE SCALE GENOMIC DNA]</scope>
    <source>
        <strain evidence="2 3">TBRC 0563</strain>
    </source>
</reference>
<sequence length="259" mass="28082">MTEHSIHDLEPQLAANRRFWTGWAEAAPDVDLPIYRSNIPHALFNGVMRARDVPLGEAIAEAKRRLAGSSWSWWVGDDSDDGVAEHLLAHGARETTLMPIMAVDLTDVVEAPAPEGLAIRHVTDRPGLRELVCAYAGPLGFPESGIDRLVESKVDYLARDPQLIHLAGVVDGKTVGTSVVSLGADVAALYCIATDEAYRRRGVATALTLESLRVAREAGHDVATLQASSMGRPVYERIGFTTVSHYRLFGFDPADETGD</sequence>
<dbReference type="GO" id="GO:0016746">
    <property type="term" value="F:acyltransferase activity"/>
    <property type="evidence" value="ECO:0007669"/>
    <property type="project" value="UniProtKB-KW"/>
</dbReference>
<evidence type="ECO:0000313" key="3">
    <source>
        <dbReference type="Proteomes" id="UP001589627"/>
    </source>
</evidence>
<proteinExistence type="predicted"/>
<dbReference type="Gene3D" id="3.40.630.30">
    <property type="match status" value="1"/>
</dbReference>
<dbReference type="CDD" id="cd04301">
    <property type="entry name" value="NAT_SF"/>
    <property type="match status" value="1"/>
</dbReference>
<keyword evidence="2" id="KW-0808">Transferase</keyword>
<dbReference type="InterPro" id="IPR016181">
    <property type="entry name" value="Acyl_CoA_acyltransferase"/>
</dbReference>
<dbReference type="EMBL" id="JBHLZP010000013">
    <property type="protein sequence ID" value="MFB9831280.1"/>
    <property type="molecule type" value="Genomic_DNA"/>
</dbReference>
<dbReference type="Pfam" id="PF00583">
    <property type="entry name" value="Acetyltransf_1"/>
    <property type="match status" value="1"/>
</dbReference>
<gene>
    <name evidence="2" type="ORF">ACFFNX_03660</name>
</gene>
<organism evidence="2 3">
    <name type="scientific">Actinoallomurus acaciae</name>
    <dbReference type="NCBI Taxonomy" id="502577"/>
    <lineage>
        <taxon>Bacteria</taxon>
        <taxon>Bacillati</taxon>
        <taxon>Actinomycetota</taxon>
        <taxon>Actinomycetes</taxon>
        <taxon>Streptosporangiales</taxon>
        <taxon>Thermomonosporaceae</taxon>
        <taxon>Actinoallomurus</taxon>
    </lineage>
</organism>
<dbReference type="Proteomes" id="UP001589627">
    <property type="component" value="Unassembled WGS sequence"/>
</dbReference>
<keyword evidence="3" id="KW-1185">Reference proteome</keyword>
<protein>
    <submittedName>
        <fullName evidence="2">GNAT family N-acetyltransferase</fullName>
        <ecNumber evidence="2">2.3.-.-</ecNumber>
    </submittedName>
</protein>
<dbReference type="SUPFAM" id="SSF55729">
    <property type="entry name" value="Acyl-CoA N-acyltransferases (Nat)"/>
    <property type="match status" value="1"/>
</dbReference>
<dbReference type="RefSeq" id="WP_378195052.1">
    <property type="nucleotide sequence ID" value="NZ_JBHLZP010000013.1"/>
</dbReference>
<dbReference type="EC" id="2.3.-.-" evidence="2"/>
<evidence type="ECO:0000259" key="1">
    <source>
        <dbReference type="PROSITE" id="PS51186"/>
    </source>
</evidence>
<accession>A0ABV5Y8C2</accession>